<keyword evidence="3" id="KW-1185">Reference proteome</keyword>
<comment type="caution">
    <text evidence="2">The sequence shown here is derived from an EMBL/GenBank/DDBJ whole genome shotgun (WGS) entry which is preliminary data.</text>
</comment>
<gene>
    <name evidence="2" type="ORF">CYMTET_34535</name>
</gene>
<accession>A0AAE0KPV5</accession>
<evidence type="ECO:0000313" key="2">
    <source>
        <dbReference type="EMBL" id="KAK3256322.1"/>
    </source>
</evidence>
<feature type="signal peptide" evidence="1">
    <location>
        <begin position="1"/>
        <end position="17"/>
    </location>
</feature>
<keyword evidence="1" id="KW-0732">Signal</keyword>
<evidence type="ECO:0000313" key="3">
    <source>
        <dbReference type="Proteomes" id="UP001190700"/>
    </source>
</evidence>
<sequence length="165" mass="17504">FGLWFGGVIVGGALLVGENVEVLVAGSTFERNLAANGGAMDIRHNSTTLLRNSSFAFHEAEDTGGTIRMTTEARATRVDNVAISHSNASYGAALYVEGNGANDNVRLENITFRANGPAVSGTCIYWTLVINQNNTEPACVGRSITARTGEAIRPSLQYVATDFYG</sequence>
<name>A0AAE0KPV5_9CHLO</name>
<feature type="non-terminal residue" evidence="2">
    <location>
        <position position="1"/>
    </location>
</feature>
<dbReference type="Proteomes" id="UP001190700">
    <property type="component" value="Unassembled WGS sequence"/>
</dbReference>
<dbReference type="EMBL" id="LGRX02021770">
    <property type="protein sequence ID" value="KAK3256322.1"/>
    <property type="molecule type" value="Genomic_DNA"/>
</dbReference>
<feature type="chain" id="PRO_5042169802" evidence="1">
    <location>
        <begin position="18"/>
        <end position="165"/>
    </location>
</feature>
<proteinExistence type="predicted"/>
<dbReference type="SUPFAM" id="SSF51126">
    <property type="entry name" value="Pectin lyase-like"/>
    <property type="match status" value="1"/>
</dbReference>
<protein>
    <submittedName>
        <fullName evidence="2">Uncharacterized protein</fullName>
    </submittedName>
</protein>
<dbReference type="InterPro" id="IPR011050">
    <property type="entry name" value="Pectin_lyase_fold/virulence"/>
</dbReference>
<evidence type="ECO:0000256" key="1">
    <source>
        <dbReference type="SAM" id="SignalP"/>
    </source>
</evidence>
<organism evidence="2 3">
    <name type="scientific">Cymbomonas tetramitiformis</name>
    <dbReference type="NCBI Taxonomy" id="36881"/>
    <lineage>
        <taxon>Eukaryota</taxon>
        <taxon>Viridiplantae</taxon>
        <taxon>Chlorophyta</taxon>
        <taxon>Pyramimonadophyceae</taxon>
        <taxon>Pyramimonadales</taxon>
        <taxon>Pyramimonadaceae</taxon>
        <taxon>Cymbomonas</taxon>
    </lineage>
</organism>
<reference evidence="2 3" key="1">
    <citation type="journal article" date="2015" name="Genome Biol. Evol.">
        <title>Comparative Genomics of a Bacterivorous Green Alga Reveals Evolutionary Causalities and Consequences of Phago-Mixotrophic Mode of Nutrition.</title>
        <authorList>
            <person name="Burns J.A."/>
            <person name="Paasch A."/>
            <person name="Narechania A."/>
            <person name="Kim E."/>
        </authorList>
    </citation>
    <scope>NUCLEOTIDE SEQUENCE [LARGE SCALE GENOMIC DNA]</scope>
    <source>
        <strain evidence="2 3">PLY_AMNH</strain>
    </source>
</reference>
<dbReference type="AlphaFoldDB" id="A0AAE0KPV5"/>